<reference evidence="1" key="3">
    <citation type="submission" date="2025-05" db="UniProtKB">
        <authorList>
            <consortium name="EnsemblMetazoa"/>
        </authorList>
    </citation>
    <scope>IDENTIFICATION</scope>
</reference>
<dbReference type="AlphaFoldDB" id="A0A6P4FWC9"/>
<dbReference type="Proteomes" id="UP001652680">
    <property type="component" value="Unassembled WGS sequence"/>
</dbReference>
<evidence type="ECO:0000313" key="2">
    <source>
        <dbReference type="Proteomes" id="UP001652680"/>
    </source>
</evidence>
<dbReference type="Pfam" id="PF15960">
    <property type="entry name" value="DUF4763"/>
    <property type="match status" value="1"/>
</dbReference>
<dbReference type="EnsemblMetazoa" id="XM_017134022.1">
    <property type="protein sequence ID" value="XP_016989511.1"/>
    <property type="gene ID" value="LOC108051803"/>
</dbReference>
<reference evidence="2" key="1">
    <citation type="journal article" date="2021" name="Elife">
        <title>Highly contiguous assemblies of 101 drosophilid genomes.</title>
        <authorList>
            <person name="Kim B.Y."/>
            <person name="Wang J.R."/>
            <person name="Miller D.E."/>
            <person name="Barmina O."/>
            <person name="Delaney E."/>
            <person name="Thompson A."/>
            <person name="Comeault A.A."/>
            <person name="Peede D."/>
            <person name="D'Agostino E.R."/>
            <person name="Pelaez J."/>
            <person name="Aguilar J.M."/>
            <person name="Haji D."/>
            <person name="Matsunaga T."/>
            <person name="Armstrong E.E."/>
            <person name="Zych M."/>
            <person name="Ogawa Y."/>
            <person name="Stamenkovic-Radak M."/>
            <person name="Jelic M."/>
            <person name="Veselinovic M.S."/>
            <person name="Tanaskovic M."/>
            <person name="Eric P."/>
            <person name="Gao J.J."/>
            <person name="Katoh T.K."/>
            <person name="Toda M.J."/>
            <person name="Watabe H."/>
            <person name="Watada M."/>
            <person name="Davis J.S."/>
            <person name="Moyle L.C."/>
            <person name="Manoli G."/>
            <person name="Bertolini E."/>
            <person name="Kostal V."/>
            <person name="Hawley R.S."/>
            <person name="Takahashi A."/>
            <person name="Jones C.D."/>
            <person name="Price D.K."/>
            <person name="Whiteman N."/>
            <person name="Kopp A."/>
            <person name="Matute D.R."/>
            <person name="Petrov D.A."/>
        </authorList>
    </citation>
    <scope>NUCLEOTIDE SEQUENCE [LARGE SCALE GENOMIC DNA]</scope>
</reference>
<dbReference type="InterPro" id="IPR031883">
    <property type="entry name" value="DUF4763"/>
</dbReference>
<keyword evidence="2" id="KW-1185">Reference proteome</keyword>
<dbReference type="OrthoDB" id="7863038at2759"/>
<organism evidence="3">
    <name type="scientific">Drosophila rhopaloa</name>
    <name type="common">Fruit fly</name>
    <dbReference type="NCBI Taxonomy" id="1041015"/>
    <lineage>
        <taxon>Eukaryota</taxon>
        <taxon>Metazoa</taxon>
        <taxon>Ecdysozoa</taxon>
        <taxon>Arthropoda</taxon>
        <taxon>Hexapoda</taxon>
        <taxon>Insecta</taxon>
        <taxon>Pterygota</taxon>
        <taxon>Neoptera</taxon>
        <taxon>Endopterygota</taxon>
        <taxon>Diptera</taxon>
        <taxon>Brachycera</taxon>
        <taxon>Muscomorpha</taxon>
        <taxon>Ephydroidea</taxon>
        <taxon>Drosophilidae</taxon>
        <taxon>Drosophila</taxon>
        <taxon>Sophophora</taxon>
    </lineage>
</organism>
<sequence>MDCKAPGLPESVSGSEVTHCSISALDDIPVQYEGTSSELELPKAFEKLEKMKQRVLHLRGLLIRPLQSNKTDCAPDFDHMQLDIEKTGSNNVKLRSIQQETAKAYEQIAEVSRRLKESKVFLTRLDKKVQRNIQCTRKLSKKLLEVPKWQEELKHNTGLCLERYHDLDISRGNYLEYSDNYVRPTQTNLKVSFASKVPIICYRQDHIELSSALSRARKLLLKCYDHLMKFTQNLDDALNPEYDNTKLLPSVSELSLIVQQNNNLPKTRRSSIKMRRSFKFAWAAPLPKQEKHWLYVPDSDDDN</sequence>
<protein>
    <submittedName>
        <fullName evidence="3">Uncharacterized protein LOC108051803 isoform X1</fullName>
    </submittedName>
</protein>
<dbReference type="RefSeq" id="XP_016989511.1">
    <property type="nucleotide sequence ID" value="XM_017134022.1"/>
</dbReference>
<name>A0A6P4FWC9_DRORH</name>
<dbReference type="OMA" id="TLLKCHE"/>
<evidence type="ECO:0000313" key="1">
    <source>
        <dbReference type="EnsemblMetazoa" id="XP_016989511.1"/>
    </source>
</evidence>
<reference evidence="3" key="2">
    <citation type="submission" date="2025-04" db="UniProtKB">
        <authorList>
            <consortium name="RefSeq"/>
        </authorList>
    </citation>
    <scope>IDENTIFICATION</scope>
</reference>
<dbReference type="GeneID" id="108051803"/>
<accession>A0A6P4FWC9</accession>
<proteinExistence type="predicted"/>
<gene>
    <name evidence="3" type="primary">LOC108051803</name>
    <name evidence="1" type="synonym">108051803</name>
</gene>
<evidence type="ECO:0000313" key="3">
    <source>
        <dbReference type="RefSeq" id="XP_016989511.1"/>
    </source>
</evidence>